<evidence type="ECO:0000313" key="2">
    <source>
        <dbReference type="Proteomes" id="UP000593560"/>
    </source>
</evidence>
<reference evidence="1 2" key="1">
    <citation type="journal article" date="2019" name="Genome Biol. Evol.">
        <title>Insights into the evolution of the New World diploid cottons (Gossypium, subgenus Houzingenia) based on genome sequencing.</title>
        <authorList>
            <person name="Grover C.E."/>
            <person name="Arick M.A. 2nd"/>
            <person name="Thrash A."/>
            <person name="Conover J.L."/>
            <person name="Sanders W.S."/>
            <person name="Peterson D.G."/>
            <person name="Frelichowski J.E."/>
            <person name="Scheffler J.A."/>
            <person name="Scheffler B.E."/>
            <person name="Wendel J.F."/>
        </authorList>
    </citation>
    <scope>NUCLEOTIDE SEQUENCE [LARGE SCALE GENOMIC DNA]</scope>
    <source>
        <strain evidence="1">0</strain>
        <tissue evidence="1">Leaf</tissue>
    </source>
</reference>
<keyword evidence="2" id="KW-1185">Reference proteome</keyword>
<gene>
    <name evidence="1" type="ORF">Gohar_025235</name>
</gene>
<sequence>MEVIGAIKESLLKGSNSALIKCIMQLLRKEENWSIE</sequence>
<protein>
    <submittedName>
        <fullName evidence="1">Uncharacterized protein</fullName>
    </submittedName>
</protein>
<accession>A0A7J9HIC3</accession>
<proteinExistence type="predicted"/>
<evidence type="ECO:0000313" key="1">
    <source>
        <dbReference type="EMBL" id="MBA0809596.1"/>
    </source>
</evidence>
<dbReference type="AlphaFoldDB" id="A0A7J9HIC3"/>
<dbReference type="Proteomes" id="UP000593560">
    <property type="component" value="Unassembled WGS sequence"/>
</dbReference>
<comment type="caution">
    <text evidence="1">The sequence shown here is derived from an EMBL/GenBank/DDBJ whole genome shotgun (WGS) entry which is preliminary data.</text>
</comment>
<dbReference type="EMBL" id="JABFAD010000009">
    <property type="protein sequence ID" value="MBA0809596.1"/>
    <property type="molecule type" value="Genomic_DNA"/>
</dbReference>
<feature type="non-terminal residue" evidence="1">
    <location>
        <position position="36"/>
    </location>
</feature>
<name>A0A7J9HIC3_9ROSI</name>
<organism evidence="1 2">
    <name type="scientific">Gossypium harknessii</name>
    <dbReference type="NCBI Taxonomy" id="34285"/>
    <lineage>
        <taxon>Eukaryota</taxon>
        <taxon>Viridiplantae</taxon>
        <taxon>Streptophyta</taxon>
        <taxon>Embryophyta</taxon>
        <taxon>Tracheophyta</taxon>
        <taxon>Spermatophyta</taxon>
        <taxon>Magnoliopsida</taxon>
        <taxon>eudicotyledons</taxon>
        <taxon>Gunneridae</taxon>
        <taxon>Pentapetalae</taxon>
        <taxon>rosids</taxon>
        <taxon>malvids</taxon>
        <taxon>Malvales</taxon>
        <taxon>Malvaceae</taxon>
        <taxon>Malvoideae</taxon>
        <taxon>Gossypium</taxon>
    </lineage>
</organism>